<feature type="region of interest" description="Disordered" evidence="1">
    <location>
        <begin position="143"/>
        <end position="167"/>
    </location>
</feature>
<accession>A0A8H4RUN4</accession>
<dbReference type="AlphaFoldDB" id="A0A8H4RUN4"/>
<evidence type="ECO:0000313" key="2">
    <source>
        <dbReference type="EMBL" id="KAF4635776.1"/>
    </source>
</evidence>
<feature type="compositionally biased region" description="Polar residues" evidence="1">
    <location>
        <begin position="26"/>
        <end position="46"/>
    </location>
</feature>
<dbReference type="Proteomes" id="UP000566819">
    <property type="component" value="Unassembled WGS sequence"/>
</dbReference>
<evidence type="ECO:0000256" key="1">
    <source>
        <dbReference type="SAM" id="MobiDB-lite"/>
    </source>
</evidence>
<comment type="caution">
    <text evidence="2">The sequence shown here is derived from an EMBL/GenBank/DDBJ whole genome shotgun (WGS) entry which is preliminary data.</text>
</comment>
<protein>
    <submittedName>
        <fullName evidence="2">Uncharacterized protein</fullName>
    </submittedName>
</protein>
<keyword evidence="3" id="KW-1185">Reference proteome</keyword>
<organism evidence="2 3">
    <name type="scientific">Cudoniella acicularis</name>
    <dbReference type="NCBI Taxonomy" id="354080"/>
    <lineage>
        <taxon>Eukaryota</taxon>
        <taxon>Fungi</taxon>
        <taxon>Dikarya</taxon>
        <taxon>Ascomycota</taxon>
        <taxon>Pezizomycotina</taxon>
        <taxon>Leotiomycetes</taxon>
        <taxon>Helotiales</taxon>
        <taxon>Tricladiaceae</taxon>
        <taxon>Cudoniella</taxon>
    </lineage>
</organism>
<dbReference type="EMBL" id="JAAMPI010000100">
    <property type="protein sequence ID" value="KAF4635776.1"/>
    <property type="molecule type" value="Genomic_DNA"/>
</dbReference>
<evidence type="ECO:0000313" key="3">
    <source>
        <dbReference type="Proteomes" id="UP000566819"/>
    </source>
</evidence>
<feature type="compositionally biased region" description="Basic residues" evidence="1">
    <location>
        <begin position="1"/>
        <end position="18"/>
    </location>
</feature>
<feature type="region of interest" description="Disordered" evidence="1">
    <location>
        <begin position="1"/>
        <end position="46"/>
    </location>
</feature>
<reference evidence="2 3" key="1">
    <citation type="submission" date="2020-03" db="EMBL/GenBank/DDBJ databases">
        <title>Draft Genome Sequence of Cudoniella acicularis.</title>
        <authorList>
            <person name="Buettner E."/>
            <person name="Kellner H."/>
        </authorList>
    </citation>
    <scope>NUCLEOTIDE SEQUENCE [LARGE SCALE GENOMIC DNA]</scope>
    <source>
        <strain evidence="2 3">DSM 108380</strain>
    </source>
</reference>
<gene>
    <name evidence="2" type="ORF">G7Y89_g2320</name>
</gene>
<sequence>MAPERKHRSSGKGRKVTHHHQEGESNRSWTNRGTATSTNNTFIEQRSPVNAHGSTYQNISANDQLHANEQTANTYIERPWGQYFDAPNDNTYMYGALPMEKWQTEGAIDQPWHGMEAVYVPGSQDVGFDNGNNGAADGLNYEGGMDGSTEGVDSMACQAASSEKRDT</sequence>
<dbReference type="OrthoDB" id="10562690at2759"/>
<proteinExistence type="predicted"/>
<name>A0A8H4RUN4_9HELO</name>